<comment type="caution">
    <text evidence="2">The sequence shown here is derived from an EMBL/GenBank/DDBJ whole genome shotgun (WGS) entry which is preliminary data.</text>
</comment>
<gene>
    <name evidence="2" type="ORF">CHS0354_008785</name>
</gene>
<proteinExistence type="predicted"/>
<reference evidence="2" key="1">
    <citation type="journal article" date="2021" name="Genome Biol. Evol.">
        <title>A High-Quality Reference Genome for a Parasitic Bivalve with Doubly Uniparental Inheritance (Bivalvia: Unionida).</title>
        <authorList>
            <person name="Smith C.H."/>
        </authorList>
    </citation>
    <scope>NUCLEOTIDE SEQUENCE</scope>
    <source>
        <strain evidence="2">CHS0354</strain>
    </source>
</reference>
<protein>
    <submittedName>
        <fullName evidence="2">Uncharacterized protein</fullName>
    </submittedName>
</protein>
<evidence type="ECO:0000256" key="1">
    <source>
        <dbReference type="SAM" id="MobiDB-lite"/>
    </source>
</evidence>
<reference evidence="2" key="2">
    <citation type="journal article" date="2021" name="Genome Biol. Evol.">
        <title>Developing a high-quality reference genome for a parasitic bivalve with doubly uniparental inheritance (Bivalvia: Unionida).</title>
        <authorList>
            <person name="Smith C.H."/>
        </authorList>
    </citation>
    <scope>NUCLEOTIDE SEQUENCE</scope>
    <source>
        <strain evidence="2">CHS0354</strain>
        <tissue evidence="2">Mantle</tissue>
    </source>
</reference>
<accession>A0AAE0SP06</accession>
<evidence type="ECO:0000313" key="3">
    <source>
        <dbReference type="Proteomes" id="UP001195483"/>
    </source>
</evidence>
<name>A0AAE0SP06_9BIVA</name>
<keyword evidence="3" id="KW-1185">Reference proteome</keyword>
<dbReference type="EMBL" id="JAEAOA010000576">
    <property type="protein sequence ID" value="KAK3595362.1"/>
    <property type="molecule type" value="Genomic_DNA"/>
</dbReference>
<organism evidence="2 3">
    <name type="scientific">Potamilus streckersoni</name>
    <dbReference type="NCBI Taxonomy" id="2493646"/>
    <lineage>
        <taxon>Eukaryota</taxon>
        <taxon>Metazoa</taxon>
        <taxon>Spiralia</taxon>
        <taxon>Lophotrochozoa</taxon>
        <taxon>Mollusca</taxon>
        <taxon>Bivalvia</taxon>
        <taxon>Autobranchia</taxon>
        <taxon>Heteroconchia</taxon>
        <taxon>Palaeoheterodonta</taxon>
        <taxon>Unionida</taxon>
        <taxon>Unionoidea</taxon>
        <taxon>Unionidae</taxon>
        <taxon>Ambleminae</taxon>
        <taxon>Lampsilini</taxon>
        <taxon>Potamilus</taxon>
    </lineage>
</organism>
<reference evidence="2" key="3">
    <citation type="submission" date="2023-05" db="EMBL/GenBank/DDBJ databases">
        <authorList>
            <person name="Smith C.H."/>
        </authorList>
    </citation>
    <scope>NUCLEOTIDE SEQUENCE</scope>
    <source>
        <strain evidence="2">CHS0354</strain>
        <tissue evidence="2">Mantle</tissue>
    </source>
</reference>
<sequence>MDIETAIKQIQKAIEQQPPKSPKPESNTNDTKRLKIYDIKRVSTDAAVVSLTHLSGNNQNNNYPHIAQIDNMESPHGKTNRNSITTPLSTKQQKQINIANQQSNKRKLIYAQDNQIPRPSKTHLQAELREIRQAIEQEYTTTTTTTLIQDTFHDYEDTSILPKGKQPLKGPPRGKNLKCRSEEIINTTQTNHIQTLLYQNSFDNHHGKRKNNQSAETTLYKKARLTFIALK</sequence>
<dbReference type="Proteomes" id="UP001195483">
    <property type="component" value="Unassembled WGS sequence"/>
</dbReference>
<dbReference type="AlphaFoldDB" id="A0AAE0SP06"/>
<feature type="compositionally biased region" description="Low complexity" evidence="1">
    <location>
        <begin position="1"/>
        <end position="18"/>
    </location>
</feature>
<evidence type="ECO:0000313" key="2">
    <source>
        <dbReference type="EMBL" id="KAK3595362.1"/>
    </source>
</evidence>
<feature type="region of interest" description="Disordered" evidence="1">
    <location>
        <begin position="1"/>
        <end position="33"/>
    </location>
</feature>